<name>A0A0C3D9V8_9AGAM</name>
<dbReference type="InParanoid" id="A0A0C3D9V8"/>
<dbReference type="HOGENOM" id="CLU_2868907_0_0_1"/>
<protein>
    <submittedName>
        <fullName evidence="1">Uncharacterized protein</fullName>
    </submittedName>
</protein>
<keyword evidence="2" id="KW-1185">Reference proteome</keyword>
<evidence type="ECO:0000313" key="2">
    <source>
        <dbReference type="Proteomes" id="UP000053989"/>
    </source>
</evidence>
<evidence type="ECO:0000313" key="1">
    <source>
        <dbReference type="EMBL" id="KIM53159.1"/>
    </source>
</evidence>
<dbReference type="EMBL" id="KN822188">
    <property type="protein sequence ID" value="KIM53159.1"/>
    <property type="molecule type" value="Genomic_DNA"/>
</dbReference>
<dbReference type="Proteomes" id="UP000053989">
    <property type="component" value="Unassembled WGS sequence"/>
</dbReference>
<dbReference type="AlphaFoldDB" id="A0A0C3D9V8"/>
<proteinExistence type="predicted"/>
<accession>A0A0C3D9V8</accession>
<sequence>MGMIANDFVTFRGAVCRNLMALGWQMFHSIALLHDDKANCPVDNLGISSWQWTPSTDKVLHEAR</sequence>
<reference evidence="1 2" key="1">
    <citation type="submission" date="2014-04" db="EMBL/GenBank/DDBJ databases">
        <authorList>
            <consortium name="DOE Joint Genome Institute"/>
            <person name="Kuo A."/>
            <person name="Kohler A."/>
            <person name="Nagy L.G."/>
            <person name="Floudas D."/>
            <person name="Copeland A."/>
            <person name="Barry K.W."/>
            <person name="Cichocki N."/>
            <person name="Veneault-Fourrey C."/>
            <person name="LaButti K."/>
            <person name="Lindquist E.A."/>
            <person name="Lipzen A."/>
            <person name="Lundell T."/>
            <person name="Morin E."/>
            <person name="Murat C."/>
            <person name="Sun H."/>
            <person name="Tunlid A."/>
            <person name="Henrissat B."/>
            <person name="Grigoriev I.V."/>
            <person name="Hibbett D.S."/>
            <person name="Martin F."/>
            <person name="Nordberg H.P."/>
            <person name="Cantor M.N."/>
            <person name="Hua S.X."/>
        </authorList>
    </citation>
    <scope>NUCLEOTIDE SEQUENCE [LARGE SCALE GENOMIC DNA]</scope>
    <source>
        <strain evidence="1 2">Foug A</strain>
    </source>
</reference>
<organism evidence="1 2">
    <name type="scientific">Scleroderma citrinum Foug A</name>
    <dbReference type="NCBI Taxonomy" id="1036808"/>
    <lineage>
        <taxon>Eukaryota</taxon>
        <taxon>Fungi</taxon>
        <taxon>Dikarya</taxon>
        <taxon>Basidiomycota</taxon>
        <taxon>Agaricomycotina</taxon>
        <taxon>Agaricomycetes</taxon>
        <taxon>Agaricomycetidae</taxon>
        <taxon>Boletales</taxon>
        <taxon>Sclerodermatineae</taxon>
        <taxon>Sclerodermataceae</taxon>
        <taxon>Scleroderma</taxon>
    </lineage>
</organism>
<gene>
    <name evidence="1" type="ORF">SCLCIDRAFT_1223040</name>
</gene>
<reference evidence="2" key="2">
    <citation type="submission" date="2015-01" db="EMBL/GenBank/DDBJ databases">
        <title>Evolutionary Origins and Diversification of the Mycorrhizal Mutualists.</title>
        <authorList>
            <consortium name="DOE Joint Genome Institute"/>
            <consortium name="Mycorrhizal Genomics Consortium"/>
            <person name="Kohler A."/>
            <person name="Kuo A."/>
            <person name="Nagy L.G."/>
            <person name="Floudas D."/>
            <person name="Copeland A."/>
            <person name="Barry K.W."/>
            <person name="Cichocki N."/>
            <person name="Veneault-Fourrey C."/>
            <person name="LaButti K."/>
            <person name="Lindquist E.A."/>
            <person name="Lipzen A."/>
            <person name="Lundell T."/>
            <person name="Morin E."/>
            <person name="Murat C."/>
            <person name="Riley R."/>
            <person name="Ohm R."/>
            <person name="Sun H."/>
            <person name="Tunlid A."/>
            <person name="Henrissat B."/>
            <person name="Grigoriev I.V."/>
            <person name="Hibbett D.S."/>
            <person name="Martin F."/>
        </authorList>
    </citation>
    <scope>NUCLEOTIDE SEQUENCE [LARGE SCALE GENOMIC DNA]</scope>
    <source>
        <strain evidence="2">Foug A</strain>
    </source>
</reference>